<dbReference type="Proteomes" id="UP000177652">
    <property type="component" value="Unassembled WGS sequence"/>
</dbReference>
<dbReference type="AlphaFoldDB" id="A0A1F6DYN7"/>
<evidence type="ECO:0008006" key="3">
    <source>
        <dbReference type="Google" id="ProtNLM"/>
    </source>
</evidence>
<evidence type="ECO:0000313" key="2">
    <source>
        <dbReference type="Proteomes" id="UP000177652"/>
    </source>
</evidence>
<accession>A0A1F6DYN7</accession>
<protein>
    <recommendedName>
        <fullName evidence="3">Fimbrial assembly family protein</fullName>
    </recommendedName>
</protein>
<dbReference type="STRING" id="1798497.A3D71_02860"/>
<name>A0A1F6DYN7_9BACT</name>
<organism evidence="1 2">
    <name type="scientific">Candidatus Kaiserbacteria bacterium RIFCSPHIGHO2_02_FULL_55_20</name>
    <dbReference type="NCBI Taxonomy" id="1798497"/>
    <lineage>
        <taxon>Bacteria</taxon>
        <taxon>Candidatus Kaiseribacteriota</taxon>
    </lineage>
</organism>
<reference evidence="1 2" key="1">
    <citation type="journal article" date="2016" name="Nat. Commun.">
        <title>Thousands of microbial genomes shed light on interconnected biogeochemical processes in an aquifer system.</title>
        <authorList>
            <person name="Anantharaman K."/>
            <person name="Brown C.T."/>
            <person name="Hug L.A."/>
            <person name="Sharon I."/>
            <person name="Castelle C.J."/>
            <person name="Probst A.J."/>
            <person name="Thomas B.C."/>
            <person name="Singh A."/>
            <person name="Wilkins M.J."/>
            <person name="Karaoz U."/>
            <person name="Brodie E.L."/>
            <person name="Williams K.H."/>
            <person name="Hubbard S.S."/>
            <person name="Banfield J.F."/>
        </authorList>
    </citation>
    <scope>NUCLEOTIDE SEQUENCE [LARGE SCALE GENOMIC DNA]</scope>
</reference>
<comment type="caution">
    <text evidence="1">The sequence shown here is derived from an EMBL/GenBank/DDBJ whole genome shotgun (WGS) entry which is preliminary data.</text>
</comment>
<gene>
    <name evidence="1" type="ORF">A3D71_02860</name>
</gene>
<dbReference type="EMBL" id="MFLK01000003">
    <property type="protein sequence ID" value="OGG66531.1"/>
    <property type="molecule type" value="Genomic_DNA"/>
</dbReference>
<sequence>MVNVLPEGARKSIWAFYRTRLLLAASVALSVCGLLALLALLPAYAALRAEGAFSNAASSVDTEVQKGKDPERDQILRTRILLEQLSPTASSTAPMFDALISALGKRPAGIAVDRIRYGRDTEGELTIGGTASSREGVQAYVAALRTDPRWGNISVPIGDLAGTGDGRFSITLTGTF</sequence>
<proteinExistence type="predicted"/>
<evidence type="ECO:0000313" key="1">
    <source>
        <dbReference type="EMBL" id="OGG66531.1"/>
    </source>
</evidence>